<dbReference type="STRING" id="743788.S8DPY3"/>
<organism evidence="2 3">
    <name type="scientific">Fomitopsis schrenkii</name>
    <name type="common">Brown rot fungus</name>
    <dbReference type="NCBI Taxonomy" id="2126942"/>
    <lineage>
        <taxon>Eukaryota</taxon>
        <taxon>Fungi</taxon>
        <taxon>Dikarya</taxon>
        <taxon>Basidiomycota</taxon>
        <taxon>Agaricomycotina</taxon>
        <taxon>Agaricomycetes</taxon>
        <taxon>Polyporales</taxon>
        <taxon>Fomitopsis</taxon>
    </lineage>
</organism>
<evidence type="ECO:0000313" key="2">
    <source>
        <dbReference type="EMBL" id="EPS93238.1"/>
    </source>
</evidence>
<evidence type="ECO:0000313" key="3">
    <source>
        <dbReference type="Proteomes" id="UP000015241"/>
    </source>
</evidence>
<dbReference type="Proteomes" id="UP000015241">
    <property type="component" value="Unassembled WGS sequence"/>
</dbReference>
<dbReference type="AlphaFoldDB" id="S8DPY3"/>
<keyword evidence="3" id="KW-1185">Reference proteome</keyword>
<feature type="compositionally biased region" description="Basic and acidic residues" evidence="1">
    <location>
        <begin position="137"/>
        <end position="156"/>
    </location>
</feature>
<gene>
    <name evidence="2" type="ORF">FOMPIDRAFT_63990</name>
</gene>
<reference evidence="2 3" key="1">
    <citation type="journal article" date="2012" name="Science">
        <title>The Paleozoic origin of enzymatic lignin decomposition reconstructed from 31 fungal genomes.</title>
        <authorList>
            <person name="Floudas D."/>
            <person name="Binder M."/>
            <person name="Riley R."/>
            <person name="Barry K."/>
            <person name="Blanchette R.A."/>
            <person name="Henrissat B."/>
            <person name="Martinez A.T."/>
            <person name="Otillar R."/>
            <person name="Spatafora J.W."/>
            <person name="Yadav J.S."/>
            <person name="Aerts A."/>
            <person name="Benoit I."/>
            <person name="Boyd A."/>
            <person name="Carlson A."/>
            <person name="Copeland A."/>
            <person name="Coutinho P.M."/>
            <person name="de Vries R.P."/>
            <person name="Ferreira P."/>
            <person name="Findley K."/>
            <person name="Foster B."/>
            <person name="Gaskell J."/>
            <person name="Glotzer D."/>
            <person name="Gorecki P."/>
            <person name="Heitman J."/>
            <person name="Hesse C."/>
            <person name="Hori C."/>
            <person name="Igarashi K."/>
            <person name="Jurgens J.A."/>
            <person name="Kallen N."/>
            <person name="Kersten P."/>
            <person name="Kohler A."/>
            <person name="Kuees U."/>
            <person name="Kumar T.K.A."/>
            <person name="Kuo A."/>
            <person name="LaButti K."/>
            <person name="Larrondo L.F."/>
            <person name="Lindquist E."/>
            <person name="Ling A."/>
            <person name="Lombard V."/>
            <person name="Lucas S."/>
            <person name="Lundell T."/>
            <person name="Martin R."/>
            <person name="McLaughlin D.J."/>
            <person name="Morgenstern I."/>
            <person name="Morin E."/>
            <person name="Murat C."/>
            <person name="Nagy L.G."/>
            <person name="Nolan M."/>
            <person name="Ohm R.A."/>
            <person name="Patyshakuliyeva A."/>
            <person name="Rokas A."/>
            <person name="Ruiz-Duenas F.J."/>
            <person name="Sabat G."/>
            <person name="Salamov A."/>
            <person name="Samejima M."/>
            <person name="Schmutz J."/>
            <person name="Slot J.C."/>
            <person name="St John F."/>
            <person name="Stenlid J."/>
            <person name="Sun H."/>
            <person name="Sun S."/>
            <person name="Syed K."/>
            <person name="Tsang A."/>
            <person name="Wiebenga A."/>
            <person name="Young D."/>
            <person name="Pisabarro A."/>
            <person name="Eastwood D.C."/>
            <person name="Martin F."/>
            <person name="Cullen D."/>
            <person name="Grigoriev I.V."/>
            <person name="Hibbett D.S."/>
        </authorList>
    </citation>
    <scope>NUCLEOTIDE SEQUENCE</scope>
    <source>
        <strain evidence="3">FP-58527</strain>
    </source>
</reference>
<dbReference type="EMBL" id="KE504289">
    <property type="protein sequence ID" value="EPS93238.1"/>
    <property type="molecule type" value="Genomic_DNA"/>
</dbReference>
<evidence type="ECO:0000256" key="1">
    <source>
        <dbReference type="SAM" id="MobiDB-lite"/>
    </source>
</evidence>
<dbReference type="HOGENOM" id="CLU_055847_1_0_1"/>
<sequence length="269" mass="30490">MDFPEIDAGVVDDQDDDEAGTPEEEPLALPSDFTSVEREELGLSALAVFEHRIRMGHAHDLLSAIKLSLNHQGAFLADKKKHARGQKDNTRAQTQVRVAAARTRLLAEVFNYNRDRLLMLSGSTTIDGLPAIDMQKDLKSRNWQKPREQGDSRDEPSWIWTVTPPWSSAGDTAAWQSEVDRVQWFRARAEVARINEEVNKLHAEFKRTHQGFKSMASAWEALLTRTDLSDGARAYVYKKGAMYNALGEKCANLFAKTRKDNEDKWDYTP</sequence>
<dbReference type="InParanoid" id="S8DPY3"/>
<accession>S8DPY3</accession>
<feature type="region of interest" description="Disordered" evidence="1">
    <location>
        <begin position="1"/>
        <end position="28"/>
    </location>
</feature>
<proteinExistence type="predicted"/>
<dbReference type="OrthoDB" id="3053737at2759"/>
<protein>
    <submittedName>
        <fullName evidence="2">Uncharacterized protein</fullName>
    </submittedName>
</protein>
<feature type="compositionally biased region" description="Acidic residues" evidence="1">
    <location>
        <begin position="10"/>
        <end position="26"/>
    </location>
</feature>
<name>S8DPY3_FOMSC</name>
<feature type="region of interest" description="Disordered" evidence="1">
    <location>
        <begin position="137"/>
        <end position="157"/>
    </location>
</feature>